<organism evidence="1">
    <name type="scientific">marine sediment metagenome</name>
    <dbReference type="NCBI Taxonomy" id="412755"/>
    <lineage>
        <taxon>unclassified sequences</taxon>
        <taxon>metagenomes</taxon>
        <taxon>ecological metagenomes</taxon>
    </lineage>
</organism>
<name>A0A0F9S5T5_9ZZZZ</name>
<gene>
    <name evidence="1" type="ORF">LCGC14_0892560</name>
</gene>
<sequence length="109" mass="12495">MKEPIDFLYEKYGEKDVLAWMQGLLMKKSSLDSGEKAFLYDVFSALRIPIKFNWGIDNEAFSRLEGVIQKSIDKYEPGMDKQPKAPGDYPCCDALHEIHSSISFINRVT</sequence>
<reference evidence="1" key="1">
    <citation type="journal article" date="2015" name="Nature">
        <title>Complex archaea that bridge the gap between prokaryotes and eukaryotes.</title>
        <authorList>
            <person name="Spang A."/>
            <person name="Saw J.H."/>
            <person name="Jorgensen S.L."/>
            <person name="Zaremba-Niedzwiedzka K."/>
            <person name="Martijn J."/>
            <person name="Lind A.E."/>
            <person name="van Eijk R."/>
            <person name="Schleper C."/>
            <person name="Guy L."/>
            <person name="Ettema T.J."/>
        </authorList>
    </citation>
    <scope>NUCLEOTIDE SEQUENCE</scope>
</reference>
<dbReference type="EMBL" id="LAZR01002865">
    <property type="protein sequence ID" value="KKN24678.1"/>
    <property type="molecule type" value="Genomic_DNA"/>
</dbReference>
<comment type="caution">
    <text evidence="1">The sequence shown here is derived from an EMBL/GenBank/DDBJ whole genome shotgun (WGS) entry which is preliminary data.</text>
</comment>
<proteinExistence type="predicted"/>
<evidence type="ECO:0000313" key="1">
    <source>
        <dbReference type="EMBL" id="KKN24678.1"/>
    </source>
</evidence>
<accession>A0A0F9S5T5</accession>
<dbReference type="AlphaFoldDB" id="A0A0F9S5T5"/>
<protein>
    <submittedName>
        <fullName evidence="1">Uncharacterized protein</fullName>
    </submittedName>
</protein>